<dbReference type="Proteomes" id="UP001239111">
    <property type="component" value="Chromosome 4"/>
</dbReference>
<proteinExistence type="predicted"/>
<dbReference type="EMBL" id="CM056744">
    <property type="protein sequence ID" value="KAJ8667914.1"/>
    <property type="molecule type" value="Genomic_DNA"/>
</dbReference>
<accession>A0ACC2N9L7</accession>
<evidence type="ECO:0000313" key="1">
    <source>
        <dbReference type="EMBL" id="KAJ8667914.1"/>
    </source>
</evidence>
<name>A0ACC2N9L7_9HYME</name>
<evidence type="ECO:0000313" key="2">
    <source>
        <dbReference type="Proteomes" id="UP001239111"/>
    </source>
</evidence>
<sequence length="143" mass="15984">FSSMFGSSPDRVTTRFPSPSKERSDINLNRMPVASNSSSKSDREGVLEAGINNRKQPSQQSFHSSKSNHSHNSRSLQSQQTQQAVITATAPIPTRNTYQLPEMNYRCIHVRATSRNPVSIRNQLSITKMLLLISTVFVLLNLP</sequence>
<organism evidence="1 2">
    <name type="scientific">Eretmocerus hayati</name>
    <dbReference type="NCBI Taxonomy" id="131215"/>
    <lineage>
        <taxon>Eukaryota</taxon>
        <taxon>Metazoa</taxon>
        <taxon>Ecdysozoa</taxon>
        <taxon>Arthropoda</taxon>
        <taxon>Hexapoda</taxon>
        <taxon>Insecta</taxon>
        <taxon>Pterygota</taxon>
        <taxon>Neoptera</taxon>
        <taxon>Endopterygota</taxon>
        <taxon>Hymenoptera</taxon>
        <taxon>Apocrita</taxon>
        <taxon>Proctotrupomorpha</taxon>
        <taxon>Chalcidoidea</taxon>
        <taxon>Aphelinidae</taxon>
        <taxon>Aphelininae</taxon>
        <taxon>Eretmocerus</taxon>
    </lineage>
</organism>
<feature type="non-terminal residue" evidence="1">
    <location>
        <position position="143"/>
    </location>
</feature>
<gene>
    <name evidence="1" type="ORF">QAD02_009577</name>
</gene>
<feature type="non-terminal residue" evidence="1">
    <location>
        <position position="1"/>
    </location>
</feature>
<protein>
    <submittedName>
        <fullName evidence="1">Uncharacterized protein</fullName>
    </submittedName>
</protein>
<keyword evidence="2" id="KW-1185">Reference proteome</keyword>
<comment type="caution">
    <text evidence="1">The sequence shown here is derived from an EMBL/GenBank/DDBJ whole genome shotgun (WGS) entry which is preliminary data.</text>
</comment>
<reference evidence="1" key="1">
    <citation type="submission" date="2023-04" db="EMBL/GenBank/DDBJ databases">
        <title>A chromosome-level genome assembly of the parasitoid wasp Eretmocerus hayati.</title>
        <authorList>
            <person name="Zhong Y."/>
            <person name="Liu S."/>
            <person name="Liu Y."/>
        </authorList>
    </citation>
    <scope>NUCLEOTIDE SEQUENCE</scope>
    <source>
        <strain evidence="1">ZJU_SS_LIU_2023</strain>
    </source>
</reference>